<dbReference type="EMBL" id="JACKTI010000001">
    <property type="protein sequence ID" value="MCV7021754.1"/>
    <property type="molecule type" value="Genomic_DNA"/>
</dbReference>
<comment type="caution">
    <text evidence="3">The sequence shown here is derived from an EMBL/GenBank/DDBJ whole genome shotgun (WGS) entry which is preliminary data.</text>
</comment>
<name>A0AAW5SD53_MYCNV</name>
<gene>
    <name evidence="3" type="ORF">H7I77_00030</name>
    <name evidence="2" type="ORF">RMCN_5866</name>
</gene>
<proteinExistence type="predicted"/>
<dbReference type="EMBL" id="BCTA01000097">
    <property type="protein sequence ID" value="GAT12733.1"/>
    <property type="molecule type" value="Genomic_DNA"/>
</dbReference>
<organism evidence="3 5">
    <name type="scientific">Mycolicibacterium novocastrense</name>
    <name type="common">Mycobacterium novocastrense</name>
    <dbReference type="NCBI Taxonomy" id="59813"/>
    <lineage>
        <taxon>Bacteria</taxon>
        <taxon>Bacillati</taxon>
        <taxon>Actinomycetota</taxon>
        <taxon>Actinomycetes</taxon>
        <taxon>Mycobacteriales</taxon>
        <taxon>Mycobacteriaceae</taxon>
        <taxon>Mycolicibacterium</taxon>
    </lineage>
</organism>
<reference evidence="3" key="3">
    <citation type="journal article" date="2022" name="BMC Genomics">
        <title>Comparative genome analysis of mycobacteria focusing on tRNA and non-coding RNA.</title>
        <authorList>
            <person name="Behra P.R.K."/>
            <person name="Pettersson B.M.F."/>
            <person name="Ramesh M."/>
            <person name="Das S."/>
            <person name="Dasgupta S."/>
            <person name="Kirsebom L.A."/>
        </authorList>
    </citation>
    <scope>NUCLEOTIDE SEQUENCE</scope>
    <source>
        <strain evidence="3">DSM 44203</strain>
    </source>
</reference>
<evidence type="ECO:0000313" key="5">
    <source>
        <dbReference type="Proteomes" id="UP001207528"/>
    </source>
</evidence>
<keyword evidence="4" id="KW-1185">Reference proteome</keyword>
<evidence type="ECO:0000313" key="2">
    <source>
        <dbReference type="EMBL" id="GAT12733.1"/>
    </source>
</evidence>
<reference evidence="2 4" key="1">
    <citation type="journal article" date="2016" name="Genome Announc.">
        <title>Draft Genome Sequences of Five Rapidly Growing Mycobacterium Species, M. thermoresistibile, M. fortuitum subsp. acetamidolyticum, M. canariasense, M. brisbanense, and M. novocastrense.</title>
        <authorList>
            <person name="Katahira K."/>
            <person name="Ogura Y."/>
            <person name="Gotoh Y."/>
            <person name="Hayashi T."/>
        </authorList>
    </citation>
    <scope>NUCLEOTIDE SEQUENCE [LARGE SCALE GENOMIC DNA]</scope>
    <source>
        <strain evidence="2 4">JCM18114</strain>
    </source>
</reference>
<dbReference type="Proteomes" id="UP000069773">
    <property type="component" value="Unassembled WGS sequence"/>
</dbReference>
<accession>A0AAW5SD53</accession>
<evidence type="ECO:0000313" key="4">
    <source>
        <dbReference type="Proteomes" id="UP000069773"/>
    </source>
</evidence>
<feature type="compositionally biased region" description="Basic residues" evidence="1">
    <location>
        <begin position="116"/>
        <end position="125"/>
    </location>
</feature>
<feature type="compositionally biased region" description="Basic and acidic residues" evidence="1">
    <location>
        <begin position="126"/>
        <end position="136"/>
    </location>
</feature>
<feature type="compositionally biased region" description="Polar residues" evidence="1">
    <location>
        <begin position="316"/>
        <end position="338"/>
    </location>
</feature>
<dbReference type="Proteomes" id="UP001207528">
    <property type="component" value="Unassembled WGS sequence"/>
</dbReference>
<evidence type="ECO:0000313" key="3">
    <source>
        <dbReference type="EMBL" id="MCV7021754.1"/>
    </source>
</evidence>
<dbReference type="AlphaFoldDB" id="A0AAW5SD53"/>
<dbReference type="RefSeq" id="WP_084377851.1">
    <property type="nucleotide sequence ID" value="NZ_BCTA01000097.1"/>
</dbReference>
<protein>
    <submittedName>
        <fullName evidence="2">Phage integrase family protein</fullName>
    </submittedName>
</protein>
<evidence type="ECO:0000256" key="1">
    <source>
        <dbReference type="SAM" id="MobiDB-lite"/>
    </source>
</evidence>
<reference evidence="3" key="2">
    <citation type="submission" date="2020-07" db="EMBL/GenBank/DDBJ databases">
        <authorList>
            <person name="Pettersson B.M.F."/>
            <person name="Behra P.R.K."/>
            <person name="Ramesh M."/>
            <person name="Das S."/>
            <person name="Dasgupta S."/>
            <person name="Kirsebom L.A."/>
        </authorList>
    </citation>
    <scope>NUCLEOTIDE SEQUENCE</scope>
    <source>
        <strain evidence="3">DSM 44203</strain>
    </source>
</reference>
<feature type="region of interest" description="Disordered" evidence="1">
    <location>
        <begin position="312"/>
        <end position="338"/>
    </location>
</feature>
<sequence>MPPALGYAPAPEADLLAAYAEHCDRLGLISVNLGPAARTFLRHWPDPQRWAGEPLQTRLAMSDLTRSFVMYLMLAGHLRPGYDYLIRRKLRVFWCHLPPGPLGGPGQIPRRRRTRFHRTHPQRHRIPGDRPTTHPERKATRYITDNNFDDLLAASAARHGRERPAAITAARRTLPQVMFHLGVFAEQPVNATSLLRQSFAERMRDATPALRDSLVADLDRLTATHTRSTVTGTASRLNHFAAHLAAIDPACSRVLDVGSAAIPAPAGVHGKAVPVMWIPHNGIRWTAGLCARSDRFWWLGVAADVRIARARRQRPSESNQPINAASEVQSGSTSGVGG</sequence>
<feature type="region of interest" description="Disordered" evidence="1">
    <location>
        <begin position="116"/>
        <end position="136"/>
    </location>
</feature>